<dbReference type="GO" id="GO:0002161">
    <property type="term" value="F:aminoacyl-tRNA deacylase activity"/>
    <property type="evidence" value="ECO:0007669"/>
    <property type="project" value="InterPro"/>
</dbReference>
<dbReference type="SUPFAM" id="SSF55826">
    <property type="entry name" value="YbaK/ProRS associated domain"/>
    <property type="match status" value="1"/>
</dbReference>
<dbReference type="PANTHER" id="PTHR30411">
    <property type="entry name" value="CYTOPLASMIC PROTEIN"/>
    <property type="match status" value="1"/>
</dbReference>
<dbReference type="Pfam" id="PF04073">
    <property type="entry name" value="tRNA_edit"/>
    <property type="match status" value="1"/>
</dbReference>
<dbReference type="CDD" id="cd04332">
    <property type="entry name" value="YbaK_like"/>
    <property type="match status" value="1"/>
</dbReference>
<dbReference type="Gene3D" id="3.90.960.10">
    <property type="entry name" value="YbaK/aminoacyl-tRNA synthetase-associated domain"/>
    <property type="match status" value="1"/>
</dbReference>
<evidence type="ECO:0000313" key="3">
    <source>
        <dbReference type="Proteomes" id="UP000177876"/>
    </source>
</evidence>
<feature type="domain" description="YbaK/aminoacyl-tRNA synthetase-associated" evidence="1">
    <location>
        <begin position="32"/>
        <end position="150"/>
    </location>
</feature>
<evidence type="ECO:0000313" key="2">
    <source>
        <dbReference type="EMBL" id="OFW55414.1"/>
    </source>
</evidence>
<proteinExistence type="predicted"/>
<organism evidence="2 3">
    <name type="scientific">Candidatus Solincola sediminis</name>
    <dbReference type="NCBI Taxonomy" id="1797199"/>
    <lineage>
        <taxon>Bacteria</taxon>
        <taxon>Bacillati</taxon>
        <taxon>Actinomycetota</taxon>
        <taxon>Candidatus Geothermincolia</taxon>
        <taxon>Candidatus Geothermincolales</taxon>
        <taxon>Candidatus Geothermincolaceae</taxon>
        <taxon>Candidatus Solincola</taxon>
    </lineage>
</organism>
<dbReference type="STRING" id="1797197.A2Y75_09865"/>
<dbReference type="AlphaFoldDB" id="A0A1F2WF05"/>
<dbReference type="EMBL" id="MELK01000054">
    <property type="protein sequence ID" value="OFW55414.1"/>
    <property type="molecule type" value="Genomic_DNA"/>
</dbReference>
<evidence type="ECO:0000259" key="1">
    <source>
        <dbReference type="Pfam" id="PF04073"/>
    </source>
</evidence>
<dbReference type="InterPro" id="IPR036754">
    <property type="entry name" value="YbaK/aa-tRNA-synt-asso_dom_sf"/>
</dbReference>
<accession>A0A1F2WF05</accession>
<protein>
    <recommendedName>
        <fullName evidence="1">YbaK/aminoacyl-tRNA synthetase-associated domain-containing protein</fullName>
    </recommendedName>
</protein>
<gene>
    <name evidence="2" type="ORF">A2Y75_09865</name>
</gene>
<dbReference type="InterPro" id="IPR007214">
    <property type="entry name" value="YbaK/aa-tRNA-synth-assoc-dom"/>
</dbReference>
<name>A0A1F2WF05_9ACTN</name>
<comment type="caution">
    <text evidence="2">The sequence shown here is derived from an EMBL/GenBank/DDBJ whole genome shotgun (WGS) entry which is preliminary data.</text>
</comment>
<reference evidence="2 3" key="1">
    <citation type="journal article" date="2016" name="Nat. Commun.">
        <title>Thousands of microbial genomes shed light on interconnected biogeochemical processes in an aquifer system.</title>
        <authorList>
            <person name="Anantharaman K."/>
            <person name="Brown C.T."/>
            <person name="Hug L.A."/>
            <person name="Sharon I."/>
            <person name="Castelle C.J."/>
            <person name="Probst A.J."/>
            <person name="Thomas B.C."/>
            <person name="Singh A."/>
            <person name="Wilkins M.J."/>
            <person name="Karaoz U."/>
            <person name="Brodie E.L."/>
            <person name="Williams K.H."/>
            <person name="Hubbard S.S."/>
            <person name="Banfield J.F."/>
        </authorList>
    </citation>
    <scope>NUCLEOTIDE SEQUENCE [LARGE SCALE GENOMIC DNA]</scope>
</reference>
<sequence length="161" mass="18073">MEIEEVPLLSSVDVHNCLQTANIPHELRRVPEPARTAPRAAAMLGLQPHQVIKSIFFFADGKPVMVMIPGDRMVDYSKLKAELQVMRLRMPNAEEVRQLTGYLVGCTPPIALENDLPKYIDLHALREDVVYTGGGEPDMILKIRSYDLVRVADAEIVDVIR</sequence>
<dbReference type="Proteomes" id="UP000177876">
    <property type="component" value="Unassembled WGS sequence"/>
</dbReference>
<dbReference type="PANTHER" id="PTHR30411:SF1">
    <property type="entry name" value="CYTOPLASMIC PROTEIN"/>
    <property type="match status" value="1"/>
</dbReference>